<dbReference type="RefSeq" id="WP_190029238.1">
    <property type="nucleotide sequence ID" value="NZ_BMUU01000018.1"/>
</dbReference>
<name>A0ABQ3ASW4_9ACTN</name>
<sequence length="64" mass="7052">MIRPEHIHVMAFAPNDRAGKVWLSVDSETLVEINAEQARVLTFELGDQLGLFVSSRDGIAEAAE</sequence>
<dbReference type="EMBL" id="BMUU01000018">
    <property type="protein sequence ID" value="GGY65756.1"/>
    <property type="molecule type" value="Genomic_DNA"/>
</dbReference>
<proteinExistence type="predicted"/>
<keyword evidence="2" id="KW-1185">Reference proteome</keyword>
<organism evidence="1 2">
    <name type="scientific">Streptomyces xanthochromogenes</name>
    <dbReference type="NCBI Taxonomy" id="67384"/>
    <lineage>
        <taxon>Bacteria</taxon>
        <taxon>Bacillati</taxon>
        <taxon>Actinomycetota</taxon>
        <taxon>Actinomycetes</taxon>
        <taxon>Kitasatosporales</taxon>
        <taxon>Streptomycetaceae</taxon>
        <taxon>Streptomyces</taxon>
    </lineage>
</organism>
<dbReference type="GeneID" id="96294911"/>
<accession>A0ABQ3ASW4</accession>
<reference evidence="2" key="1">
    <citation type="journal article" date="2019" name="Int. J. Syst. Evol. Microbiol.">
        <title>The Global Catalogue of Microorganisms (GCM) 10K type strain sequencing project: providing services to taxonomists for standard genome sequencing and annotation.</title>
        <authorList>
            <consortium name="The Broad Institute Genomics Platform"/>
            <consortium name="The Broad Institute Genome Sequencing Center for Infectious Disease"/>
            <person name="Wu L."/>
            <person name="Ma J."/>
        </authorList>
    </citation>
    <scope>NUCLEOTIDE SEQUENCE [LARGE SCALE GENOMIC DNA]</scope>
    <source>
        <strain evidence="2">JCM 4594</strain>
    </source>
</reference>
<protein>
    <submittedName>
        <fullName evidence="1">Uncharacterized protein</fullName>
    </submittedName>
</protein>
<comment type="caution">
    <text evidence="1">The sequence shown here is derived from an EMBL/GenBank/DDBJ whole genome shotgun (WGS) entry which is preliminary data.</text>
</comment>
<evidence type="ECO:0000313" key="2">
    <source>
        <dbReference type="Proteomes" id="UP000600946"/>
    </source>
</evidence>
<evidence type="ECO:0000313" key="1">
    <source>
        <dbReference type="EMBL" id="GGY65756.1"/>
    </source>
</evidence>
<dbReference type="Proteomes" id="UP000600946">
    <property type="component" value="Unassembled WGS sequence"/>
</dbReference>
<gene>
    <name evidence="1" type="ORF">GCM10010326_70450</name>
</gene>